<dbReference type="RefSeq" id="WP_131978617.1">
    <property type="nucleotide sequence ID" value="NZ_SLYB01000028.1"/>
</dbReference>
<feature type="domain" description="CdiA toxin EC869-like" evidence="6">
    <location>
        <begin position="694"/>
        <end position="819"/>
    </location>
</feature>
<evidence type="ECO:0000256" key="2">
    <source>
        <dbReference type="ARBA" id="ARBA00022656"/>
    </source>
</evidence>
<dbReference type="GO" id="GO:0004530">
    <property type="term" value="F:deoxyribonuclease I activity"/>
    <property type="evidence" value="ECO:0007669"/>
    <property type="project" value="InterPro"/>
</dbReference>
<dbReference type="GO" id="GO:0090729">
    <property type="term" value="F:toxin activity"/>
    <property type="evidence" value="ECO:0007669"/>
    <property type="project" value="UniProtKB-KW"/>
</dbReference>
<dbReference type="InterPro" id="IPR049271">
    <property type="entry name" value="DUF6862"/>
</dbReference>
<evidence type="ECO:0000313" key="8">
    <source>
        <dbReference type="EMBL" id="TCP92065.1"/>
    </source>
</evidence>
<dbReference type="InterPro" id="IPR033799">
    <property type="entry name" value="CdiA_EC869-like"/>
</dbReference>
<accession>A0A4R2SSC0</accession>
<dbReference type="AlphaFoldDB" id="A0A4R2SSC0"/>
<feature type="domain" description="VENN motif-containing" evidence="5">
    <location>
        <begin position="397"/>
        <end position="446"/>
    </location>
</feature>
<dbReference type="CDD" id="cd13444">
    <property type="entry name" value="CDI_toxin_EC869_like"/>
    <property type="match status" value="1"/>
</dbReference>
<keyword evidence="4" id="KW-0843">Virulence</keyword>
<dbReference type="Proteomes" id="UP000295763">
    <property type="component" value="Unassembled WGS sequence"/>
</dbReference>
<dbReference type="Pfam" id="PF21111">
    <property type="entry name" value="CDI_toxin_EC869_like"/>
    <property type="match status" value="1"/>
</dbReference>
<evidence type="ECO:0000259" key="6">
    <source>
        <dbReference type="Pfam" id="PF21111"/>
    </source>
</evidence>
<reference evidence="8 9" key="1">
    <citation type="submission" date="2019-03" db="EMBL/GenBank/DDBJ databases">
        <title>Genomic Encyclopedia of Type Strains, Phase IV (KMG-IV): sequencing the most valuable type-strain genomes for metagenomic binning, comparative biology and taxonomic classification.</title>
        <authorList>
            <person name="Goeker M."/>
        </authorList>
    </citation>
    <scope>NUCLEOTIDE SEQUENCE [LARGE SCALE GENOMIC DNA]</scope>
    <source>
        <strain evidence="8 9">DSM 28404</strain>
    </source>
</reference>
<dbReference type="Pfam" id="PF21726">
    <property type="entry name" value="DUF6862"/>
    <property type="match status" value="1"/>
</dbReference>
<evidence type="ECO:0000256" key="3">
    <source>
        <dbReference type="ARBA" id="ARBA00022913"/>
    </source>
</evidence>
<dbReference type="InterPro" id="IPR006914">
    <property type="entry name" value="VENN_dom"/>
</dbReference>
<sequence length="822" mass="88927">MFKIWLKPNMIRFYASVKRKIRAIDGKSGIDVEANIKGLDITSRQDTEKYESKQISAGGSVSVTYGSGGGGSVNASYSKAKMDYAQVNQQSGIRVGSGGMDVNVEGHTQLNGAIIESEATTDKNQFSTKTFGSADMHNYSKLKTESVSINAGTSGFNPTSAAMSLLGNRRESDSSTTKSAVSANINLNVKNGGIPTALLRDTKNTNEKVGKQNLQKIREQQEMAKVIGEISDNAIKIAAHKELEAIEQANLELGKIKQRAKDENWSEEKIKNDPTMQRAQDKVNNAQKAYDDSYGIGSTKGQTIKAVTAALQGLANKSPEQAVVALASPYLNKKIHEATQNADGTINKPANLAAHAVLSAIEAQVTGNNALAGAVAGVTAEGTAMLIAEKFYDKPIDKLTSNEKQNVVFLSQLASGLAAGIVGNSTADTVAGAETGKRAVENNYLFADEAKERNQLLKEIRECEESGTDCSSQRKRLGELNTLSLNRNLALENACRDAVSSACTSERKILADAFASYNNMNYADAYEIGSDFNTDYMTTLKMHTQVQNSYMSDVAKEALTKMLNDALMESAELANITYEALAGNQVAQKKLALIGQAIKEFAASPIDTISNDIKAKLAEADQLELQGKTREADLLRMETYLNTELGVIGGTTILAKAIPNIAKFGLNGVGKLMLKDGVLSNTDVNIEWGPIHKQGKAWESYLQQTLPEGTLDLNSIKSNFKAFDHLLPDGTAISAKTMDTVGAKTYKDPKRITYQLNKYVDDMVNFKSDGKGDFIINNQNIKTKEMYLAIPHGTTKKQFEAINKSVNYAESLGVKIIVKEVK</sequence>
<gene>
    <name evidence="8" type="ORF">EDC44_12818</name>
</gene>
<keyword evidence="3" id="KW-1266">Target cell cytoplasm</keyword>
<evidence type="ECO:0000259" key="5">
    <source>
        <dbReference type="Pfam" id="PF04829"/>
    </source>
</evidence>
<evidence type="ECO:0000256" key="4">
    <source>
        <dbReference type="ARBA" id="ARBA00023026"/>
    </source>
</evidence>
<protein>
    <submittedName>
        <fullName evidence="8">VENN motif-containing pre-toxin protein</fullName>
    </submittedName>
</protein>
<evidence type="ECO:0000259" key="7">
    <source>
        <dbReference type="Pfam" id="PF21726"/>
    </source>
</evidence>
<proteinExistence type="predicted"/>
<dbReference type="OrthoDB" id="2664633at2"/>
<dbReference type="Pfam" id="PF04829">
    <property type="entry name" value="PT-VENN"/>
    <property type="match status" value="1"/>
</dbReference>
<keyword evidence="9" id="KW-1185">Reference proteome</keyword>
<dbReference type="Gene3D" id="3.40.1350.110">
    <property type="match status" value="1"/>
</dbReference>
<comment type="caution">
    <text evidence="8">The sequence shown here is derived from an EMBL/GenBank/DDBJ whole genome shotgun (WGS) entry which is preliminary data.</text>
</comment>
<evidence type="ECO:0000256" key="1">
    <source>
        <dbReference type="ARBA" id="ARBA00004219"/>
    </source>
</evidence>
<evidence type="ECO:0000313" key="9">
    <source>
        <dbReference type="Proteomes" id="UP000295763"/>
    </source>
</evidence>
<name>A0A4R2SSC0_9PAST</name>
<feature type="domain" description="DUF6862" evidence="7">
    <location>
        <begin position="448"/>
        <end position="519"/>
    </location>
</feature>
<organism evidence="8 9">
    <name type="scientific">Cricetibacter osteomyelitidis</name>
    <dbReference type="NCBI Taxonomy" id="1521931"/>
    <lineage>
        <taxon>Bacteria</taxon>
        <taxon>Pseudomonadati</taxon>
        <taxon>Pseudomonadota</taxon>
        <taxon>Gammaproteobacteria</taxon>
        <taxon>Pasteurellales</taxon>
        <taxon>Pasteurellaceae</taxon>
        <taxon>Cricetibacter</taxon>
    </lineage>
</organism>
<comment type="subcellular location">
    <subcellularLocation>
        <location evidence="1">Target cell</location>
        <location evidence="1">Target cell cytoplasm</location>
    </subcellularLocation>
</comment>
<dbReference type="EMBL" id="SLYB01000028">
    <property type="protein sequence ID" value="TCP92065.1"/>
    <property type="molecule type" value="Genomic_DNA"/>
</dbReference>
<keyword evidence="2" id="KW-0800">Toxin</keyword>